<dbReference type="PROSITE" id="PS51257">
    <property type="entry name" value="PROKAR_LIPOPROTEIN"/>
    <property type="match status" value="1"/>
</dbReference>
<dbReference type="Proteomes" id="UP001596548">
    <property type="component" value="Unassembled WGS sequence"/>
</dbReference>
<evidence type="ECO:0008006" key="4">
    <source>
        <dbReference type="Google" id="ProtNLM"/>
    </source>
</evidence>
<dbReference type="InterPro" id="IPR023296">
    <property type="entry name" value="Glyco_hydro_beta-prop_sf"/>
</dbReference>
<feature type="chain" id="PRO_5046360947" description="Galactose oxidase" evidence="1">
    <location>
        <begin position="21"/>
        <end position="335"/>
    </location>
</feature>
<feature type="signal peptide" evidence="1">
    <location>
        <begin position="1"/>
        <end position="20"/>
    </location>
</feature>
<evidence type="ECO:0000256" key="1">
    <source>
        <dbReference type="SAM" id="SignalP"/>
    </source>
</evidence>
<evidence type="ECO:0000313" key="3">
    <source>
        <dbReference type="Proteomes" id="UP001596548"/>
    </source>
</evidence>
<name>A0ABW2HQW0_9ACTN</name>
<sequence>MKALFSCGAVALLAVLSVSACSKPAPSWREIALPGPAVLRDVADCGDRWWAVGGAGAGPGAWTSTDGVSWASVPFAPLPAGYYGPHQVIGSVACAGDRVAMIGAVPGGAHGNPRVSTWHLAGGRLVENPAPFETYGGDQAVDVGPMTAGPSGFAIAGNRSSGAAAWISPDGRTFTLLEQAPGLAGETVARDVAALPDGRWAVVGGAGGVLDQRAAAWISADGKAWTRADPPVSDGFTEIQRVVRDGDDLLAAGVRGTHLGLWRWHDGAWTVGDAFGDGAAGVRSLALAGGKPVVVGGGLYIDGVSTETPAPPTAVAGRGRSLLLAAGDRLWTARL</sequence>
<keyword evidence="3" id="KW-1185">Reference proteome</keyword>
<keyword evidence="1" id="KW-0732">Signal</keyword>
<dbReference type="InterPro" id="IPR036278">
    <property type="entry name" value="Sialidase_sf"/>
</dbReference>
<reference evidence="3" key="1">
    <citation type="journal article" date="2019" name="Int. J. Syst. Evol. Microbiol.">
        <title>The Global Catalogue of Microorganisms (GCM) 10K type strain sequencing project: providing services to taxonomists for standard genome sequencing and annotation.</title>
        <authorList>
            <consortium name="The Broad Institute Genomics Platform"/>
            <consortium name="The Broad Institute Genome Sequencing Center for Infectious Disease"/>
            <person name="Wu L."/>
            <person name="Ma J."/>
        </authorList>
    </citation>
    <scope>NUCLEOTIDE SEQUENCE [LARGE SCALE GENOMIC DNA]</scope>
    <source>
        <strain evidence="3">XZYJT-10</strain>
    </source>
</reference>
<dbReference type="SUPFAM" id="SSF50939">
    <property type="entry name" value="Sialidases"/>
    <property type="match status" value="1"/>
</dbReference>
<protein>
    <recommendedName>
        <fullName evidence="4">Galactose oxidase</fullName>
    </recommendedName>
</protein>
<proteinExistence type="predicted"/>
<accession>A0ABW2HQW0</accession>
<comment type="caution">
    <text evidence="2">The sequence shown here is derived from an EMBL/GenBank/DDBJ whole genome shotgun (WGS) entry which is preliminary data.</text>
</comment>
<evidence type="ECO:0000313" key="2">
    <source>
        <dbReference type="EMBL" id="MFC7274154.1"/>
    </source>
</evidence>
<gene>
    <name evidence="2" type="ORF">ACFQS1_09205</name>
</gene>
<dbReference type="Gene3D" id="2.115.10.20">
    <property type="entry name" value="Glycosyl hydrolase domain, family 43"/>
    <property type="match status" value="1"/>
</dbReference>
<organism evidence="2 3">
    <name type="scientific">Paractinoplanes rhizophilus</name>
    <dbReference type="NCBI Taxonomy" id="1416877"/>
    <lineage>
        <taxon>Bacteria</taxon>
        <taxon>Bacillati</taxon>
        <taxon>Actinomycetota</taxon>
        <taxon>Actinomycetes</taxon>
        <taxon>Micromonosporales</taxon>
        <taxon>Micromonosporaceae</taxon>
        <taxon>Paractinoplanes</taxon>
    </lineage>
</organism>
<dbReference type="EMBL" id="JBHTBJ010000005">
    <property type="protein sequence ID" value="MFC7274154.1"/>
    <property type="molecule type" value="Genomic_DNA"/>
</dbReference>